<proteinExistence type="predicted"/>
<dbReference type="PANTHER" id="PTHR37833:SF1">
    <property type="entry name" value="SIGNAL PEPTIDE PROTEIN"/>
    <property type="match status" value="1"/>
</dbReference>
<name>A0A6N8L4U2_9SPHI</name>
<dbReference type="OrthoDB" id="1033173at2"/>
<dbReference type="Proteomes" id="UP000435036">
    <property type="component" value="Unassembled WGS sequence"/>
</dbReference>
<dbReference type="InterPro" id="IPR013783">
    <property type="entry name" value="Ig-like_fold"/>
</dbReference>
<dbReference type="AlphaFoldDB" id="A0A6N8L4U2"/>
<accession>A0A6N8L4U2</accession>
<dbReference type="Pfam" id="PF07610">
    <property type="entry name" value="DUF1573"/>
    <property type="match status" value="1"/>
</dbReference>
<dbReference type="EMBL" id="WSQA01000022">
    <property type="protein sequence ID" value="MVZ64134.1"/>
    <property type="molecule type" value="Genomic_DNA"/>
</dbReference>
<dbReference type="Gene3D" id="2.60.40.10">
    <property type="entry name" value="Immunoglobulins"/>
    <property type="match status" value="1"/>
</dbReference>
<dbReference type="PANTHER" id="PTHR37833">
    <property type="entry name" value="LIPOPROTEIN-RELATED"/>
    <property type="match status" value="1"/>
</dbReference>
<gene>
    <name evidence="1" type="ORF">GQF63_19090</name>
</gene>
<evidence type="ECO:0000313" key="2">
    <source>
        <dbReference type="Proteomes" id="UP000435036"/>
    </source>
</evidence>
<reference evidence="1 2" key="1">
    <citation type="submission" date="2019-12" db="EMBL/GenBank/DDBJ databases">
        <authorList>
            <person name="Dong K."/>
        </authorList>
    </citation>
    <scope>NUCLEOTIDE SEQUENCE [LARGE SCALE GENOMIC DNA]</scope>
    <source>
        <strain evidence="1 2">JCM 31225</strain>
    </source>
</reference>
<evidence type="ECO:0000313" key="1">
    <source>
        <dbReference type="EMBL" id="MVZ64134.1"/>
    </source>
</evidence>
<sequence length="151" mass="17214">MEEKNTTIAIIDNDRHYYPLLTGQDLDISFTIKNTGKAPLILEDIISSCGCIVINKSSTMKVPPGELGRINLTFNSRKNVGYVKQWVELYGNFANTDKEELIFDINVVPNALYTKDYEELHLEEKGKKGYIEDLVDGKENNQGYYLSLEKE</sequence>
<protein>
    <submittedName>
        <fullName evidence="1">DUF1573 domain-containing protein</fullName>
    </submittedName>
</protein>
<comment type="caution">
    <text evidence="1">The sequence shown here is derived from an EMBL/GenBank/DDBJ whole genome shotgun (WGS) entry which is preliminary data.</text>
</comment>
<organism evidence="1 2">
    <name type="scientific">Sphingobacterium humi</name>
    <dbReference type="NCBI Taxonomy" id="1796905"/>
    <lineage>
        <taxon>Bacteria</taxon>
        <taxon>Pseudomonadati</taxon>
        <taxon>Bacteroidota</taxon>
        <taxon>Sphingobacteriia</taxon>
        <taxon>Sphingobacteriales</taxon>
        <taxon>Sphingobacteriaceae</taxon>
        <taxon>Sphingobacterium</taxon>
    </lineage>
</organism>
<dbReference type="InterPro" id="IPR011467">
    <property type="entry name" value="DUF1573"/>
</dbReference>
<keyword evidence="2" id="KW-1185">Reference proteome</keyword>